<keyword evidence="2" id="KW-0548">Nucleotidyltransferase</keyword>
<dbReference type="GO" id="GO:0003964">
    <property type="term" value="F:RNA-directed DNA polymerase activity"/>
    <property type="evidence" value="ECO:0007669"/>
    <property type="project" value="UniProtKB-KW"/>
</dbReference>
<evidence type="ECO:0000313" key="3">
    <source>
        <dbReference type="Proteomes" id="UP000198211"/>
    </source>
</evidence>
<keyword evidence="3" id="KW-1185">Reference proteome</keyword>
<protein>
    <submittedName>
        <fullName evidence="2">Reverse transcriptase</fullName>
    </submittedName>
</protein>
<sequence length="173" mass="18465">NNAVHASTGHTPFFVNAMRHPRLPSTLGAVASSLSGGDSTVASEQPQKIADTDLSAATTGASVRARTRQGGVSVPGTDTVKNHEQATPASAKDNVFVRCTDTAKTHAQASLLRAQVMYRYRASILRSFMHRLGLLRSYTTMSHAQSGTDATTSGEAVEDKWRVCAGHRRGQDQ</sequence>
<name>A0A225URM0_9STRA</name>
<feature type="region of interest" description="Disordered" evidence="1">
    <location>
        <begin position="34"/>
        <end position="88"/>
    </location>
</feature>
<organism evidence="2 3">
    <name type="scientific">Phytophthora megakarya</name>
    <dbReference type="NCBI Taxonomy" id="4795"/>
    <lineage>
        <taxon>Eukaryota</taxon>
        <taxon>Sar</taxon>
        <taxon>Stramenopiles</taxon>
        <taxon>Oomycota</taxon>
        <taxon>Peronosporomycetes</taxon>
        <taxon>Peronosporales</taxon>
        <taxon>Peronosporaceae</taxon>
        <taxon>Phytophthora</taxon>
    </lineage>
</organism>
<feature type="non-terminal residue" evidence="2">
    <location>
        <position position="1"/>
    </location>
</feature>
<keyword evidence="2" id="KW-0695">RNA-directed DNA polymerase</keyword>
<gene>
    <name evidence="2" type="ORF">PHMEG_00035392</name>
</gene>
<feature type="compositionally biased region" description="Polar residues" evidence="1">
    <location>
        <begin position="34"/>
        <end position="46"/>
    </location>
</feature>
<reference evidence="3" key="1">
    <citation type="submission" date="2017-03" db="EMBL/GenBank/DDBJ databases">
        <title>Phytopthora megakarya and P. palmivora, two closely related causual agents of cacao black pod achieved similar genome size and gene model numbers by different mechanisms.</title>
        <authorList>
            <person name="Ali S."/>
            <person name="Shao J."/>
            <person name="Larry D.J."/>
            <person name="Kronmiller B."/>
            <person name="Shen D."/>
            <person name="Strem M.D."/>
            <person name="Melnick R.L."/>
            <person name="Guiltinan M.J."/>
            <person name="Tyler B.M."/>
            <person name="Meinhardt L.W."/>
            <person name="Bailey B.A."/>
        </authorList>
    </citation>
    <scope>NUCLEOTIDE SEQUENCE [LARGE SCALE GENOMIC DNA]</scope>
    <source>
        <strain evidence="3">zdho120</strain>
    </source>
</reference>
<proteinExistence type="predicted"/>
<dbReference type="EMBL" id="NBNE01013850">
    <property type="protein sequence ID" value="OWY94779.1"/>
    <property type="molecule type" value="Genomic_DNA"/>
</dbReference>
<comment type="caution">
    <text evidence="2">The sequence shown here is derived from an EMBL/GenBank/DDBJ whole genome shotgun (WGS) entry which is preliminary data.</text>
</comment>
<evidence type="ECO:0000256" key="1">
    <source>
        <dbReference type="SAM" id="MobiDB-lite"/>
    </source>
</evidence>
<dbReference type="Proteomes" id="UP000198211">
    <property type="component" value="Unassembled WGS sequence"/>
</dbReference>
<keyword evidence="2" id="KW-0808">Transferase</keyword>
<dbReference type="AlphaFoldDB" id="A0A225URM0"/>
<accession>A0A225URM0</accession>
<evidence type="ECO:0000313" key="2">
    <source>
        <dbReference type="EMBL" id="OWY94779.1"/>
    </source>
</evidence>